<dbReference type="WBParaSite" id="Minc3s00002g00083">
    <property type="protein sequence ID" value="Minc3s00002g00083"/>
    <property type="gene ID" value="Minc3s00002g00083"/>
</dbReference>
<organism evidence="1 2">
    <name type="scientific">Meloidogyne incognita</name>
    <name type="common">Southern root-knot nematode worm</name>
    <name type="synonym">Oxyuris incognita</name>
    <dbReference type="NCBI Taxonomy" id="6306"/>
    <lineage>
        <taxon>Eukaryota</taxon>
        <taxon>Metazoa</taxon>
        <taxon>Ecdysozoa</taxon>
        <taxon>Nematoda</taxon>
        <taxon>Chromadorea</taxon>
        <taxon>Rhabditida</taxon>
        <taxon>Tylenchina</taxon>
        <taxon>Tylenchomorpha</taxon>
        <taxon>Tylenchoidea</taxon>
        <taxon>Meloidogynidae</taxon>
        <taxon>Meloidogyninae</taxon>
        <taxon>Meloidogyne</taxon>
        <taxon>Meloidogyne incognita group</taxon>
    </lineage>
</organism>
<protein>
    <submittedName>
        <fullName evidence="2">Uncharacterized protein</fullName>
    </submittedName>
</protein>
<name>A0A914KFK1_MELIC</name>
<evidence type="ECO:0000313" key="1">
    <source>
        <dbReference type="Proteomes" id="UP000887563"/>
    </source>
</evidence>
<proteinExistence type="predicted"/>
<reference evidence="2" key="1">
    <citation type="submission" date="2022-11" db="UniProtKB">
        <authorList>
            <consortium name="WormBaseParasite"/>
        </authorList>
    </citation>
    <scope>IDENTIFICATION</scope>
</reference>
<accession>A0A914KFK1</accession>
<evidence type="ECO:0000313" key="2">
    <source>
        <dbReference type="WBParaSite" id="Minc3s00002g00083"/>
    </source>
</evidence>
<keyword evidence="1" id="KW-1185">Reference proteome</keyword>
<sequence>MSKEVKNGKTKLVAGNIIRMGDGRKLSEKFYEHVNIGAYLHNYTGMWTLGLDMLPTTGQKILNLFVYKGCACGMEAWFKMPTTPPSLAPEIIYRKPAAYEGYDWGKLYHDKDCKIRHTPKTTYPLGNITDGELLIQFTIWTGTMGKDAIVEVFNGGESIIKLYTTQTMITHTFKGKLVRGVRQRVNLLGIGASFTATLRLTKYYVWSKFSSNQRGSEHSVFKYWSDKWWNGQLFKGKGSNTLKMFGDFVTVTPVITRTLTYEDIKNMSKAYKHVVDGQIFDIETIYNENVTFRFRCKYPGLTIEIRLISNRKPILSWHTITDAIETEDYTVSI</sequence>
<dbReference type="AlphaFoldDB" id="A0A914KFK1"/>
<dbReference type="Proteomes" id="UP000887563">
    <property type="component" value="Unplaced"/>
</dbReference>